<feature type="compositionally biased region" description="Basic and acidic residues" evidence="1">
    <location>
        <begin position="258"/>
        <end position="277"/>
    </location>
</feature>
<feature type="compositionally biased region" description="Basic and acidic residues" evidence="1">
    <location>
        <begin position="306"/>
        <end position="321"/>
    </location>
</feature>
<dbReference type="GO" id="GO:0008446">
    <property type="term" value="F:GDP-mannose 4,6-dehydratase activity"/>
    <property type="evidence" value="ECO:0007669"/>
    <property type="project" value="UniProtKB-EC"/>
</dbReference>
<dbReference type="EC" id="4.2.1.47" evidence="2"/>
<feature type="compositionally biased region" description="Basic and acidic residues" evidence="1">
    <location>
        <begin position="1"/>
        <end position="11"/>
    </location>
</feature>
<accession>A0A6J4MMC0</accession>
<feature type="non-terminal residue" evidence="2">
    <location>
        <position position="329"/>
    </location>
</feature>
<reference evidence="2" key="1">
    <citation type="submission" date="2020-02" db="EMBL/GenBank/DDBJ databases">
        <authorList>
            <person name="Meier V. D."/>
        </authorList>
    </citation>
    <scope>NUCLEOTIDE SEQUENCE</scope>
    <source>
        <strain evidence="2">AVDCRST_MAG36</strain>
    </source>
</reference>
<evidence type="ECO:0000256" key="1">
    <source>
        <dbReference type="SAM" id="MobiDB-lite"/>
    </source>
</evidence>
<feature type="region of interest" description="Disordered" evidence="1">
    <location>
        <begin position="167"/>
        <end position="329"/>
    </location>
</feature>
<feature type="compositionally biased region" description="Basic residues" evidence="1">
    <location>
        <begin position="55"/>
        <end position="75"/>
    </location>
</feature>
<protein>
    <submittedName>
        <fullName evidence="2">GDP-mannose 4,6-dehydratase</fullName>
        <ecNumber evidence="2">4.2.1.47</ecNumber>
    </submittedName>
</protein>
<dbReference type="EMBL" id="CADCUH010000186">
    <property type="protein sequence ID" value="CAA9363567.1"/>
    <property type="molecule type" value="Genomic_DNA"/>
</dbReference>
<feature type="region of interest" description="Disordered" evidence="1">
    <location>
        <begin position="1"/>
        <end position="126"/>
    </location>
</feature>
<feature type="non-terminal residue" evidence="2">
    <location>
        <position position="1"/>
    </location>
</feature>
<sequence>DLCCRSHETRPDHRHHRPGRFLPGRAVGRQGLRGPRRRTTVLERVDVAPGGGRCPGRRPARAPRRRPRGRRRPHPARLAGPPRRGLQPRRDERRAGLLRGPGVRRVDQRRWHRPAARGDPLGGTGLPLLPGLHLGDVRPDRAAAVRGVRVPPALAVRHEQAVRALVHRQLPRGARDARGVRDPLQPRVAAARGGVPHPQGEPRGGPHRGRAPGRAAPRQPRRRPRLGVGPGVRRGHVADAAARRAHRLRAGDRHRHDRAGVRRDGVRARRPHLDRPRPSRPPLRAAGRGPRARRGRRQGPPAARLEGADPRRRGGPEDGRRRPGAARPL</sequence>
<proteinExistence type="predicted"/>
<organism evidence="2">
    <name type="scientific">uncultured Nocardioidaceae bacterium</name>
    <dbReference type="NCBI Taxonomy" id="253824"/>
    <lineage>
        <taxon>Bacteria</taxon>
        <taxon>Bacillati</taxon>
        <taxon>Actinomycetota</taxon>
        <taxon>Actinomycetes</taxon>
        <taxon>Propionibacteriales</taxon>
        <taxon>Nocardioidaceae</taxon>
        <taxon>environmental samples</taxon>
    </lineage>
</organism>
<dbReference type="AlphaFoldDB" id="A0A6J4MMC0"/>
<name>A0A6J4MMC0_9ACTN</name>
<feature type="compositionally biased region" description="Basic residues" evidence="1">
    <location>
        <begin position="243"/>
        <end position="257"/>
    </location>
</feature>
<evidence type="ECO:0000313" key="2">
    <source>
        <dbReference type="EMBL" id="CAA9363567.1"/>
    </source>
</evidence>
<gene>
    <name evidence="2" type="ORF">AVDCRST_MAG36-2846</name>
</gene>
<keyword evidence="2" id="KW-0456">Lyase</keyword>
<feature type="compositionally biased region" description="Low complexity" evidence="1">
    <location>
        <begin position="76"/>
        <end position="85"/>
    </location>
</feature>